<protein>
    <recommendedName>
        <fullName evidence="3">SnoaL-like domain-containing protein</fullName>
    </recommendedName>
</protein>
<dbReference type="InterPro" id="IPR032710">
    <property type="entry name" value="NTF2-like_dom_sf"/>
</dbReference>
<feature type="domain" description="SnoaL-like" evidence="3">
    <location>
        <begin position="40"/>
        <end position="92"/>
    </location>
</feature>
<evidence type="ECO:0000313" key="5">
    <source>
        <dbReference type="Proteomes" id="UP000020218"/>
    </source>
</evidence>
<keyword evidence="1" id="KW-0812">Transmembrane</keyword>
<proteinExistence type="predicted"/>
<comment type="caution">
    <text evidence="4">The sequence shown here is derived from an EMBL/GenBank/DDBJ whole genome shotgun (WGS) entry which is preliminary data.</text>
</comment>
<evidence type="ECO:0000256" key="2">
    <source>
        <dbReference type="SAM" id="SignalP"/>
    </source>
</evidence>
<dbReference type="SUPFAM" id="SSF54427">
    <property type="entry name" value="NTF2-like"/>
    <property type="match status" value="1"/>
</dbReference>
<dbReference type="Gene3D" id="3.10.450.50">
    <property type="match status" value="1"/>
</dbReference>
<reference evidence="4" key="1">
    <citation type="submission" date="2014-02" db="EMBL/GenBank/DDBJ databases">
        <title>Expanding our view of genomic diversity in Candidatus Accumulibacter clades.</title>
        <authorList>
            <person name="Skennerton C.T."/>
            <person name="Barr J.J."/>
            <person name="Slater F.R."/>
            <person name="Bond P.L."/>
            <person name="Tyson G.W."/>
        </authorList>
    </citation>
    <scope>NUCLEOTIDE SEQUENCE [LARGE SCALE GENOMIC DNA]</scope>
</reference>
<keyword evidence="1" id="KW-0472">Membrane</keyword>
<gene>
    <name evidence="4" type="ORF">AW08_02865</name>
</gene>
<dbReference type="AlphaFoldDB" id="A0A011NN16"/>
<organism evidence="4 5">
    <name type="scientific">Candidatus Accumulibacter adjunctus</name>
    <dbReference type="NCBI Taxonomy" id="1454001"/>
    <lineage>
        <taxon>Bacteria</taxon>
        <taxon>Pseudomonadati</taxon>
        <taxon>Pseudomonadota</taxon>
        <taxon>Betaproteobacteria</taxon>
        <taxon>Candidatus Accumulibacter</taxon>
    </lineage>
</organism>
<feature type="signal peptide" evidence="2">
    <location>
        <begin position="1"/>
        <end position="22"/>
    </location>
</feature>
<evidence type="ECO:0000259" key="3">
    <source>
        <dbReference type="Pfam" id="PF12680"/>
    </source>
</evidence>
<feature type="transmembrane region" description="Helical" evidence="1">
    <location>
        <begin position="173"/>
        <end position="193"/>
    </location>
</feature>
<keyword evidence="5" id="KW-1185">Reference proteome</keyword>
<sequence length="198" mass="21930">MQPLLRILFSLLLVVAPVTAAAAESDPHAADRQALIKLFREMEAAINAQDVERMIAQMHPQVTVTWLNGEVSRGHDEVRAYYDKMVRGEKRILDRYLTTAKLGKPARFFGNGEVAVADGTMKDEFFPVARGPFSLDSNWTSTSAKVGDRWQVVSMHLSSNVFTNSLLAEAERAIWYVGAGAGIGGLLLGWLLGRRRRS</sequence>
<dbReference type="InterPro" id="IPR037401">
    <property type="entry name" value="SnoaL-like"/>
</dbReference>
<dbReference type="Proteomes" id="UP000020218">
    <property type="component" value="Unassembled WGS sequence"/>
</dbReference>
<evidence type="ECO:0000313" key="4">
    <source>
        <dbReference type="EMBL" id="EXI65840.1"/>
    </source>
</evidence>
<evidence type="ECO:0000256" key="1">
    <source>
        <dbReference type="SAM" id="Phobius"/>
    </source>
</evidence>
<dbReference type="PATRIC" id="fig|1454001.3.peg.2909"/>
<dbReference type="STRING" id="1454001.AW08_02865"/>
<name>A0A011NN16_9PROT</name>
<dbReference type="EMBL" id="JFAX01000018">
    <property type="protein sequence ID" value="EXI65840.1"/>
    <property type="molecule type" value="Genomic_DNA"/>
</dbReference>
<accession>A0A011NN16</accession>
<keyword evidence="2" id="KW-0732">Signal</keyword>
<feature type="chain" id="PRO_5001462375" description="SnoaL-like domain-containing protein" evidence="2">
    <location>
        <begin position="23"/>
        <end position="198"/>
    </location>
</feature>
<keyword evidence="1" id="KW-1133">Transmembrane helix</keyword>
<dbReference type="Pfam" id="PF12680">
    <property type="entry name" value="SnoaL_2"/>
    <property type="match status" value="1"/>
</dbReference>